<evidence type="ECO:0000256" key="6">
    <source>
        <dbReference type="ARBA" id="ARBA00022989"/>
    </source>
</evidence>
<organism evidence="11 12">
    <name type="scientific">Azoarcus sp. (strain BH72)</name>
    <dbReference type="NCBI Taxonomy" id="418699"/>
    <lineage>
        <taxon>Bacteria</taxon>
        <taxon>Pseudomonadati</taxon>
        <taxon>Pseudomonadota</taxon>
        <taxon>Betaproteobacteria</taxon>
        <taxon>Rhodocyclales</taxon>
        <taxon>Zoogloeaceae</taxon>
        <taxon>Azoarcus</taxon>
    </lineage>
</organism>
<evidence type="ECO:0000313" key="12">
    <source>
        <dbReference type="Proteomes" id="UP000002588"/>
    </source>
</evidence>
<name>A1K887_AZOSB</name>
<evidence type="ECO:0000256" key="2">
    <source>
        <dbReference type="ARBA" id="ARBA00022448"/>
    </source>
</evidence>
<keyword evidence="4 9" id="KW-0997">Cell inner membrane</keyword>
<keyword evidence="3" id="KW-1003">Cell membrane</keyword>
<dbReference type="STRING" id="62928.azo2425"/>
<dbReference type="InterPro" id="IPR007387">
    <property type="entry name" value="TRAP_DctQ"/>
</dbReference>
<evidence type="ECO:0000256" key="9">
    <source>
        <dbReference type="RuleBase" id="RU369079"/>
    </source>
</evidence>
<feature type="transmembrane region" description="Helical" evidence="9">
    <location>
        <begin position="92"/>
        <end position="113"/>
    </location>
</feature>
<dbReference type="OrthoDB" id="9815614at2"/>
<evidence type="ECO:0000256" key="7">
    <source>
        <dbReference type="ARBA" id="ARBA00023136"/>
    </source>
</evidence>
<dbReference type="EMBL" id="AM406670">
    <property type="protein sequence ID" value="CAL95042.1"/>
    <property type="molecule type" value="Genomic_DNA"/>
</dbReference>
<dbReference type="GO" id="GO:0005886">
    <property type="term" value="C:plasma membrane"/>
    <property type="evidence" value="ECO:0007669"/>
    <property type="project" value="UniProtKB-SubCell"/>
</dbReference>
<keyword evidence="7 9" id="KW-0472">Membrane</keyword>
<sequence>MFIHDLIQTLDRALASVERLVAIALTAALTAIMIAQVILRYFFNSPLFWAEEIAVQLLVFITLIGLSLLVHAGHLVTIDFLSRALGDTGRGVLAIVLGLGFLVLLTFVAKLGWDWVMRPDVRMELGATTQLPRWYNYSLLPGAMLAMAFHQFAAVLRQVRALAGARA</sequence>
<evidence type="ECO:0000256" key="1">
    <source>
        <dbReference type="ARBA" id="ARBA00004429"/>
    </source>
</evidence>
<evidence type="ECO:0000256" key="3">
    <source>
        <dbReference type="ARBA" id="ARBA00022475"/>
    </source>
</evidence>
<feature type="transmembrane region" description="Helical" evidence="9">
    <location>
        <begin position="20"/>
        <end position="43"/>
    </location>
</feature>
<keyword evidence="2 9" id="KW-0813">Transport</keyword>
<reference evidence="11 12" key="1">
    <citation type="journal article" date="2006" name="Nat. Biotechnol.">
        <title>Complete genome of the mutualistic, N2-fixing grass endophyte Azoarcus sp. strain BH72.</title>
        <authorList>
            <person name="Krause A."/>
            <person name="Ramakumar A."/>
            <person name="Bartels D."/>
            <person name="Battistoni F."/>
            <person name="Bekel T."/>
            <person name="Boch J."/>
            <person name="Boehm M."/>
            <person name="Friedrich F."/>
            <person name="Hurek T."/>
            <person name="Krause L."/>
            <person name="Linke B."/>
            <person name="McHardy A.C."/>
            <person name="Sarkar A."/>
            <person name="Schneiker S."/>
            <person name="Syed A.A."/>
            <person name="Thauer R."/>
            <person name="Vorhoelter F.-J."/>
            <person name="Weidner S."/>
            <person name="Puehler A."/>
            <person name="Reinhold-Hurek B."/>
            <person name="Kaiser O."/>
            <person name="Goesmann A."/>
        </authorList>
    </citation>
    <scope>NUCLEOTIDE SEQUENCE [LARGE SCALE GENOMIC DNA]</scope>
    <source>
        <strain evidence="11 12">BH72</strain>
    </source>
</reference>
<dbReference type="KEGG" id="azo:azo2425"/>
<dbReference type="AlphaFoldDB" id="A1K887"/>
<dbReference type="HOGENOM" id="CLU_086356_3_3_4"/>
<protein>
    <recommendedName>
        <fullName evidence="9">TRAP transporter small permease protein</fullName>
    </recommendedName>
</protein>
<dbReference type="Proteomes" id="UP000002588">
    <property type="component" value="Chromosome"/>
</dbReference>
<dbReference type="eggNOG" id="COG3090">
    <property type="taxonomic scope" value="Bacteria"/>
</dbReference>
<comment type="similarity">
    <text evidence="8 9">Belongs to the TRAP transporter small permease family.</text>
</comment>
<keyword evidence="6 9" id="KW-1133">Transmembrane helix</keyword>
<gene>
    <name evidence="11" type="primary">dctQ4</name>
    <name evidence="11" type="ordered locus">azo2425</name>
</gene>
<dbReference type="PANTHER" id="PTHR35011">
    <property type="entry name" value="2,3-DIKETO-L-GULONATE TRAP TRANSPORTER SMALL PERMEASE PROTEIN YIAM"/>
    <property type="match status" value="1"/>
</dbReference>
<evidence type="ECO:0000256" key="5">
    <source>
        <dbReference type="ARBA" id="ARBA00022692"/>
    </source>
</evidence>
<keyword evidence="5 9" id="KW-0812">Transmembrane</keyword>
<accession>A1K887</accession>
<evidence type="ECO:0000313" key="11">
    <source>
        <dbReference type="EMBL" id="CAL95042.1"/>
    </source>
</evidence>
<comment type="function">
    <text evidence="9">Part of the tripartite ATP-independent periplasmic (TRAP) transport system.</text>
</comment>
<dbReference type="RefSeq" id="WP_011766156.1">
    <property type="nucleotide sequence ID" value="NC_008702.1"/>
</dbReference>
<dbReference type="GO" id="GO:0015740">
    <property type="term" value="P:C4-dicarboxylate transport"/>
    <property type="evidence" value="ECO:0007669"/>
    <property type="project" value="TreeGrafter"/>
</dbReference>
<comment type="subunit">
    <text evidence="9">The complex comprises the extracytoplasmic solute receptor protein and the two transmembrane proteins.</text>
</comment>
<feature type="transmembrane region" description="Helical" evidence="9">
    <location>
        <begin position="55"/>
        <end position="80"/>
    </location>
</feature>
<proteinExistence type="inferred from homology"/>
<evidence type="ECO:0000259" key="10">
    <source>
        <dbReference type="Pfam" id="PF04290"/>
    </source>
</evidence>
<dbReference type="KEGG" id="aoa:dqs_2569"/>
<evidence type="ECO:0000256" key="8">
    <source>
        <dbReference type="ARBA" id="ARBA00038436"/>
    </source>
</evidence>
<feature type="domain" description="Tripartite ATP-independent periplasmic transporters DctQ component" evidence="10">
    <location>
        <begin position="29"/>
        <end position="160"/>
    </location>
</feature>
<comment type="subcellular location">
    <subcellularLocation>
        <location evidence="1 9">Cell inner membrane</location>
        <topology evidence="1 9">Multi-pass membrane protein</topology>
    </subcellularLocation>
</comment>
<dbReference type="Pfam" id="PF04290">
    <property type="entry name" value="DctQ"/>
    <property type="match status" value="1"/>
</dbReference>
<evidence type="ECO:0000256" key="4">
    <source>
        <dbReference type="ARBA" id="ARBA00022519"/>
    </source>
</evidence>
<dbReference type="InterPro" id="IPR055348">
    <property type="entry name" value="DctQ"/>
</dbReference>
<keyword evidence="12" id="KW-1185">Reference proteome</keyword>
<dbReference type="GO" id="GO:0022857">
    <property type="term" value="F:transmembrane transporter activity"/>
    <property type="evidence" value="ECO:0007669"/>
    <property type="project" value="UniProtKB-UniRule"/>
</dbReference>
<feature type="transmembrane region" description="Helical" evidence="9">
    <location>
        <begin position="133"/>
        <end position="156"/>
    </location>
</feature>
<dbReference type="PANTHER" id="PTHR35011:SF2">
    <property type="entry name" value="2,3-DIKETO-L-GULONATE TRAP TRANSPORTER SMALL PERMEASE PROTEIN YIAM"/>
    <property type="match status" value="1"/>
</dbReference>